<proteinExistence type="predicted"/>
<dbReference type="PROSITE" id="PS51257">
    <property type="entry name" value="PROKAR_LIPOPROTEIN"/>
    <property type="match status" value="1"/>
</dbReference>
<dbReference type="InterPro" id="IPR000639">
    <property type="entry name" value="Epox_hydrolase-like"/>
</dbReference>
<dbReference type="PRINTS" id="PR00111">
    <property type="entry name" value="ABHYDROLASE"/>
</dbReference>
<dbReference type="Pfam" id="PF00561">
    <property type="entry name" value="Abhydrolase_1"/>
    <property type="match status" value="1"/>
</dbReference>
<dbReference type="PANTHER" id="PTHR43798:SF5">
    <property type="entry name" value="MONOACYLGLYCEROL LIPASE ABHD6"/>
    <property type="match status" value="1"/>
</dbReference>
<dbReference type="GO" id="GO:0016020">
    <property type="term" value="C:membrane"/>
    <property type="evidence" value="ECO:0007669"/>
    <property type="project" value="TreeGrafter"/>
</dbReference>
<dbReference type="PANTHER" id="PTHR43798">
    <property type="entry name" value="MONOACYLGLYCEROL LIPASE"/>
    <property type="match status" value="1"/>
</dbReference>
<gene>
    <name evidence="3" type="ORF">EHO60_01130</name>
</gene>
<feature type="signal peptide" evidence="1">
    <location>
        <begin position="1"/>
        <end position="27"/>
    </location>
</feature>
<keyword evidence="1" id="KW-0732">Signal</keyword>
<dbReference type="InterPro" id="IPR050266">
    <property type="entry name" value="AB_hydrolase_sf"/>
</dbReference>
<dbReference type="OrthoDB" id="252464at2"/>
<feature type="chain" id="PRO_5020182421" evidence="1">
    <location>
        <begin position="28"/>
        <end position="309"/>
    </location>
</feature>
<dbReference type="GO" id="GO:0047372">
    <property type="term" value="F:monoacylglycerol lipase activity"/>
    <property type="evidence" value="ECO:0007669"/>
    <property type="project" value="TreeGrafter"/>
</dbReference>
<comment type="caution">
    <text evidence="3">The sequence shown here is derived from an EMBL/GenBank/DDBJ whole genome shotgun (WGS) entry which is preliminary data.</text>
</comment>
<keyword evidence="3" id="KW-0378">Hydrolase</keyword>
<sequence>MKKMPVRFSLLLSLFVFTFVSCSNTVASLAFGFERWKAGLERKELKENPWDWTYLEGGNEKGEKILLVHGFGADKDNWTRFSAGLTKDYRVIAADLPGFGENLRLPNEGYTIDQQVERLDRFAQGLGWEKFHIVGNSMGGCIAGVYAAKHPEKVLSLGLFAPGGINSPVKSELSKNMEKGKNTLIITNQQDFEELMKFVFVHPPPIPSPMKSYFAEKAIRNAPFNKIIFNDIRKGFPLQEHMKEIRAKTLILWGDTDRVLNVSGADVLEKGIPGSKKVILKDVGHAPMLEKPQDVSQIYRKFLSEKTFP</sequence>
<dbReference type="RefSeq" id="WP_135766317.1">
    <property type="nucleotide sequence ID" value="NZ_RQET01000001.1"/>
</dbReference>
<keyword evidence="4" id="KW-1185">Reference proteome</keyword>
<accession>A0A4R9GLF6</accession>
<name>A0A4R9GLF6_9LEPT</name>
<evidence type="ECO:0000313" key="4">
    <source>
        <dbReference type="Proteomes" id="UP000298458"/>
    </source>
</evidence>
<dbReference type="EMBL" id="RQET01000001">
    <property type="protein sequence ID" value="TGK13976.1"/>
    <property type="molecule type" value="Genomic_DNA"/>
</dbReference>
<feature type="domain" description="AB hydrolase-1" evidence="2">
    <location>
        <begin position="65"/>
        <end position="169"/>
    </location>
</feature>
<dbReference type="PRINTS" id="PR00412">
    <property type="entry name" value="EPOXHYDRLASE"/>
</dbReference>
<reference evidence="3" key="1">
    <citation type="journal article" date="2019" name="PLoS Negl. Trop. Dis.">
        <title>Revisiting the worldwide diversity of Leptospira species in the environment.</title>
        <authorList>
            <person name="Vincent A.T."/>
            <person name="Schiettekatte O."/>
            <person name="Bourhy P."/>
            <person name="Veyrier F.J."/>
            <person name="Picardeau M."/>
        </authorList>
    </citation>
    <scope>NUCLEOTIDE SEQUENCE [LARGE SCALE GENOMIC DNA]</scope>
    <source>
        <strain evidence="3">SSW15</strain>
    </source>
</reference>
<evidence type="ECO:0000313" key="3">
    <source>
        <dbReference type="EMBL" id="TGK13976.1"/>
    </source>
</evidence>
<dbReference type="AlphaFoldDB" id="A0A4R9GLF6"/>
<dbReference type="SUPFAM" id="SSF53474">
    <property type="entry name" value="alpha/beta-Hydrolases"/>
    <property type="match status" value="1"/>
</dbReference>
<dbReference type="Gene3D" id="3.40.50.1820">
    <property type="entry name" value="alpha/beta hydrolase"/>
    <property type="match status" value="1"/>
</dbReference>
<dbReference type="InterPro" id="IPR000073">
    <property type="entry name" value="AB_hydrolase_1"/>
</dbReference>
<protein>
    <submittedName>
        <fullName evidence="3">Alpha/beta hydrolase</fullName>
    </submittedName>
</protein>
<dbReference type="InterPro" id="IPR029058">
    <property type="entry name" value="AB_hydrolase_fold"/>
</dbReference>
<evidence type="ECO:0000256" key="1">
    <source>
        <dbReference type="SAM" id="SignalP"/>
    </source>
</evidence>
<dbReference type="GO" id="GO:0046464">
    <property type="term" value="P:acylglycerol catabolic process"/>
    <property type="evidence" value="ECO:0007669"/>
    <property type="project" value="TreeGrafter"/>
</dbReference>
<organism evidence="3 4">
    <name type="scientific">Leptospira fletcheri</name>
    <dbReference type="NCBI Taxonomy" id="2484981"/>
    <lineage>
        <taxon>Bacteria</taxon>
        <taxon>Pseudomonadati</taxon>
        <taxon>Spirochaetota</taxon>
        <taxon>Spirochaetia</taxon>
        <taxon>Leptospirales</taxon>
        <taxon>Leptospiraceae</taxon>
        <taxon>Leptospira</taxon>
    </lineage>
</organism>
<evidence type="ECO:0000259" key="2">
    <source>
        <dbReference type="Pfam" id="PF00561"/>
    </source>
</evidence>
<dbReference type="Proteomes" id="UP000298458">
    <property type="component" value="Unassembled WGS sequence"/>
</dbReference>